<keyword evidence="2" id="KW-0547">Nucleotide-binding</keyword>
<dbReference type="Gene3D" id="3.40.50.300">
    <property type="entry name" value="P-loop containing nucleotide triphosphate hydrolases"/>
    <property type="match status" value="1"/>
</dbReference>
<dbReference type="Proteomes" id="UP000637695">
    <property type="component" value="Unassembled WGS sequence"/>
</dbReference>
<dbReference type="EMBL" id="BMOY01000020">
    <property type="protein sequence ID" value="GGJ06399.1"/>
    <property type="molecule type" value="Genomic_DNA"/>
</dbReference>
<dbReference type="GO" id="GO:0003677">
    <property type="term" value="F:DNA binding"/>
    <property type="evidence" value="ECO:0007669"/>
    <property type="project" value="InterPro"/>
</dbReference>
<dbReference type="Gene3D" id="1.10.8.60">
    <property type="match status" value="1"/>
</dbReference>
<dbReference type="Gene3D" id="1.10.3710.10">
    <property type="entry name" value="DNA polymerase III clamp loader subunits, C-terminal domain"/>
    <property type="match status" value="1"/>
</dbReference>
<dbReference type="GO" id="GO:0008047">
    <property type="term" value="F:enzyme activator activity"/>
    <property type="evidence" value="ECO:0007669"/>
    <property type="project" value="TreeGrafter"/>
</dbReference>
<protein>
    <submittedName>
        <fullName evidence="5">ATPase AAA</fullName>
    </submittedName>
</protein>
<evidence type="ECO:0000259" key="4">
    <source>
        <dbReference type="SMART" id="SM00382"/>
    </source>
</evidence>
<dbReference type="Pfam" id="PF12002">
    <property type="entry name" value="MgsA_C"/>
    <property type="match status" value="1"/>
</dbReference>
<dbReference type="GO" id="GO:0000731">
    <property type="term" value="P:DNA synthesis involved in DNA repair"/>
    <property type="evidence" value="ECO:0007669"/>
    <property type="project" value="TreeGrafter"/>
</dbReference>
<dbReference type="Gene3D" id="1.20.272.10">
    <property type="match status" value="1"/>
</dbReference>
<keyword evidence="6" id="KW-1185">Reference proteome</keyword>
<dbReference type="SUPFAM" id="SSF48019">
    <property type="entry name" value="post-AAA+ oligomerization domain-like"/>
    <property type="match status" value="1"/>
</dbReference>
<dbReference type="InterPro" id="IPR003593">
    <property type="entry name" value="AAA+_ATPase"/>
</dbReference>
<evidence type="ECO:0000256" key="2">
    <source>
        <dbReference type="ARBA" id="ARBA00022741"/>
    </source>
</evidence>
<dbReference type="Pfam" id="PF16193">
    <property type="entry name" value="AAA_assoc_2"/>
    <property type="match status" value="1"/>
</dbReference>
<dbReference type="CDD" id="cd18139">
    <property type="entry name" value="HLD_clamp_RarA"/>
    <property type="match status" value="1"/>
</dbReference>
<dbReference type="FunFam" id="1.20.272.10:FF:000001">
    <property type="entry name" value="Putative AAA family ATPase"/>
    <property type="match status" value="1"/>
</dbReference>
<dbReference type="InterPro" id="IPR051314">
    <property type="entry name" value="AAA_ATPase_RarA/MGS1/WRNIP1"/>
</dbReference>
<dbReference type="InterPro" id="IPR003959">
    <property type="entry name" value="ATPase_AAA_core"/>
</dbReference>
<comment type="caution">
    <text evidence="5">The sequence shown here is derived from an EMBL/GenBank/DDBJ whole genome shotgun (WGS) entry which is preliminary data.</text>
</comment>
<dbReference type="InterPro" id="IPR008921">
    <property type="entry name" value="DNA_pol3_clamp-load_cplx_C"/>
</dbReference>
<evidence type="ECO:0000256" key="1">
    <source>
        <dbReference type="ARBA" id="ARBA00008959"/>
    </source>
</evidence>
<dbReference type="PANTHER" id="PTHR13779:SF7">
    <property type="entry name" value="ATPASE WRNIP1"/>
    <property type="match status" value="1"/>
</dbReference>
<dbReference type="Pfam" id="PF00004">
    <property type="entry name" value="AAA"/>
    <property type="match status" value="1"/>
</dbReference>
<gene>
    <name evidence="5" type="ORF">GCM10010885_14470</name>
</gene>
<evidence type="ECO:0000313" key="5">
    <source>
        <dbReference type="EMBL" id="GGJ06399.1"/>
    </source>
</evidence>
<dbReference type="GO" id="GO:0005524">
    <property type="term" value="F:ATP binding"/>
    <property type="evidence" value="ECO:0007669"/>
    <property type="project" value="UniProtKB-KW"/>
</dbReference>
<reference evidence="5" key="2">
    <citation type="submission" date="2020-09" db="EMBL/GenBank/DDBJ databases">
        <authorList>
            <person name="Sun Q."/>
            <person name="Ohkuma M."/>
        </authorList>
    </citation>
    <scope>NUCLEOTIDE SEQUENCE</scope>
    <source>
        <strain evidence="5">JCM 18487</strain>
    </source>
</reference>
<dbReference type="GO" id="GO:0016887">
    <property type="term" value="F:ATP hydrolysis activity"/>
    <property type="evidence" value="ECO:0007669"/>
    <property type="project" value="InterPro"/>
</dbReference>
<reference evidence="5" key="1">
    <citation type="journal article" date="2014" name="Int. J. Syst. Evol. Microbiol.">
        <title>Complete genome sequence of Corynebacterium casei LMG S-19264T (=DSM 44701T), isolated from a smear-ripened cheese.</title>
        <authorList>
            <consortium name="US DOE Joint Genome Institute (JGI-PGF)"/>
            <person name="Walter F."/>
            <person name="Albersmeier A."/>
            <person name="Kalinowski J."/>
            <person name="Ruckert C."/>
        </authorList>
    </citation>
    <scope>NUCLEOTIDE SEQUENCE</scope>
    <source>
        <strain evidence="5">JCM 18487</strain>
    </source>
</reference>
<dbReference type="InterPro" id="IPR032423">
    <property type="entry name" value="AAA_assoc_2"/>
</dbReference>
<dbReference type="GO" id="GO:0006261">
    <property type="term" value="P:DNA-templated DNA replication"/>
    <property type="evidence" value="ECO:0007669"/>
    <property type="project" value="TreeGrafter"/>
</dbReference>
<dbReference type="SUPFAM" id="SSF52540">
    <property type="entry name" value="P-loop containing nucleoside triphosphate hydrolases"/>
    <property type="match status" value="1"/>
</dbReference>
<accession>A0A917KA40</accession>
<dbReference type="RefSeq" id="WP_188882095.1">
    <property type="nucleotide sequence ID" value="NZ_BMOY01000020.1"/>
</dbReference>
<dbReference type="GO" id="GO:0017116">
    <property type="term" value="F:single-stranded DNA helicase activity"/>
    <property type="evidence" value="ECO:0007669"/>
    <property type="project" value="TreeGrafter"/>
</dbReference>
<dbReference type="AlphaFoldDB" id="A0A917KA40"/>
<dbReference type="SMART" id="SM00382">
    <property type="entry name" value="AAA"/>
    <property type="match status" value="1"/>
</dbReference>
<feature type="domain" description="AAA+ ATPase" evidence="4">
    <location>
        <begin position="51"/>
        <end position="168"/>
    </location>
</feature>
<sequence length="441" mass="48405">MDLFAAQAERERDAEAPLAYRMRPRTLDEVVGQRHIIGPGSLLRRAIESDRLMSVIFFGPPGTGKTTLAQVIAHHTKARFETLNAVSSGVSDIRRVIEAAQEERALYGRKTVLFIDEIHRFNKAQQDALLPFVEAGLIVLIGATTENPYFEVNPALVSRSHVFRLEPLAEEDLLILLQRALADGERGLGRYHPYVTEAAQRLLVRVAAGDARRMLNALEAAVLSAPIDAQGRAVVDEEQASASLQERQVVYDRQGDEHYDTISAFIKSVRGSDPDAAMLWLAKMLHAGEDPRFIARRLTILAAEDIGNADPMGLVVAIAAWQAVERIGMPEGRIVLAQATAYLATAPKSNAAYVAIDKALADVAQGLPLTVPPHLRGTGYPGAEALGSGRGYLYPHDFPGHYVEQSYWPEGVEPRQYYIPPVPAHGKRKMARTGEREATED</sequence>
<evidence type="ECO:0000256" key="3">
    <source>
        <dbReference type="ARBA" id="ARBA00022840"/>
    </source>
</evidence>
<dbReference type="InterPro" id="IPR021886">
    <property type="entry name" value="MgsA_C"/>
</dbReference>
<dbReference type="CDD" id="cd00009">
    <property type="entry name" value="AAA"/>
    <property type="match status" value="1"/>
</dbReference>
<name>A0A917KA40_9BACL</name>
<dbReference type="PANTHER" id="PTHR13779">
    <property type="entry name" value="WERNER HELICASE-INTERACTING PROTEIN 1 FAMILY MEMBER"/>
    <property type="match status" value="1"/>
</dbReference>
<keyword evidence="3" id="KW-0067">ATP-binding</keyword>
<proteinExistence type="inferred from homology"/>
<dbReference type="FunFam" id="3.40.50.300:FF:000345">
    <property type="entry name" value="AAA family ATPase"/>
    <property type="match status" value="1"/>
</dbReference>
<organism evidence="5 6">
    <name type="scientific">Alicyclobacillus cellulosilyticus</name>
    <dbReference type="NCBI Taxonomy" id="1003997"/>
    <lineage>
        <taxon>Bacteria</taxon>
        <taxon>Bacillati</taxon>
        <taxon>Bacillota</taxon>
        <taxon>Bacilli</taxon>
        <taxon>Bacillales</taxon>
        <taxon>Alicyclobacillaceae</taxon>
        <taxon>Alicyclobacillus</taxon>
    </lineage>
</organism>
<dbReference type="InterPro" id="IPR027417">
    <property type="entry name" value="P-loop_NTPase"/>
</dbReference>
<evidence type="ECO:0000313" key="6">
    <source>
        <dbReference type="Proteomes" id="UP000637695"/>
    </source>
</evidence>
<comment type="similarity">
    <text evidence="1">Belongs to the AAA ATPase family. RarA/MGS1/WRNIP1 subfamily.</text>
</comment>